<name>A0AAD5DIU6_9CHLO</name>
<organism evidence="1 2">
    <name type="scientific">Chlorella ohadii</name>
    <dbReference type="NCBI Taxonomy" id="2649997"/>
    <lineage>
        <taxon>Eukaryota</taxon>
        <taxon>Viridiplantae</taxon>
        <taxon>Chlorophyta</taxon>
        <taxon>core chlorophytes</taxon>
        <taxon>Trebouxiophyceae</taxon>
        <taxon>Chlorellales</taxon>
        <taxon>Chlorellaceae</taxon>
        <taxon>Chlorella clade</taxon>
        <taxon>Chlorella</taxon>
    </lineage>
</organism>
<protein>
    <submittedName>
        <fullName evidence="1">Uncharacterized protein</fullName>
    </submittedName>
</protein>
<proteinExistence type="predicted"/>
<keyword evidence="2" id="KW-1185">Reference proteome</keyword>
<dbReference type="AlphaFoldDB" id="A0AAD5DIU6"/>
<dbReference type="EMBL" id="JADXDR010000194">
    <property type="protein sequence ID" value="KAI7836310.1"/>
    <property type="molecule type" value="Genomic_DNA"/>
</dbReference>
<dbReference type="Proteomes" id="UP001205105">
    <property type="component" value="Unassembled WGS sequence"/>
</dbReference>
<evidence type="ECO:0000313" key="2">
    <source>
        <dbReference type="Proteomes" id="UP001205105"/>
    </source>
</evidence>
<accession>A0AAD5DIU6</accession>
<evidence type="ECO:0000313" key="1">
    <source>
        <dbReference type="EMBL" id="KAI7836310.1"/>
    </source>
</evidence>
<gene>
    <name evidence="1" type="ORF">COHA_009818</name>
</gene>
<comment type="caution">
    <text evidence="1">The sequence shown here is derived from an EMBL/GenBank/DDBJ whole genome shotgun (WGS) entry which is preliminary data.</text>
</comment>
<reference evidence="1" key="1">
    <citation type="submission" date="2020-11" db="EMBL/GenBank/DDBJ databases">
        <title>Chlorella ohadii genome sequencing and assembly.</title>
        <authorList>
            <person name="Murik O."/>
            <person name="Treves H."/>
            <person name="Kedem I."/>
            <person name="Shotland Y."/>
            <person name="Kaplan A."/>
        </authorList>
    </citation>
    <scope>NUCLEOTIDE SEQUENCE</scope>
    <source>
        <strain evidence="1">1</strain>
    </source>
</reference>
<sequence length="210" mass="22712">MRAWRQSLTPEEHEQWVRIGAAGPALRSFKGCSPNFALEEHMVRIQPEGPAVHTHEAIWLQAADGRWELLEAMLDSGNNAGLSLSIPLAQTLGYVDDQGRPHARFAAGSARVSTGGGMVTSALIGPVTYRVAGIEFTDRSAGLMPSHSAADVRALVDDAVRRAGVPFVPPGAHRALERKAAQALDRDSRRVLVPLQTIRALNRSGIRFEP</sequence>